<proteinExistence type="predicted"/>
<gene>
    <name evidence="2" type="ordered locus">Plabr_0697</name>
</gene>
<feature type="transmembrane region" description="Helical" evidence="1">
    <location>
        <begin position="46"/>
        <end position="65"/>
    </location>
</feature>
<keyword evidence="1" id="KW-0812">Transmembrane</keyword>
<dbReference type="HOGENOM" id="CLU_887504_0_0_0"/>
<dbReference type="Pfam" id="PF10604">
    <property type="entry name" value="Polyketide_cyc2"/>
    <property type="match status" value="1"/>
</dbReference>
<feature type="transmembrane region" description="Helical" evidence="1">
    <location>
        <begin position="131"/>
        <end position="148"/>
    </location>
</feature>
<dbReference type="EMBL" id="CP002546">
    <property type="protein sequence ID" value="ADY58324.1"/>
    <property type="molecule type" value="Genomic_DNA"/>
</dbReference>
<keyword evidence="1" id="KW-0472">Membrane</keyword>
<reference evidence="3" key="1">
    <citation type="submission" date="2011-02" db="EMBL/GenBank/DDBJ databases">
        <title>The complete genome of Planctomyces brasiliensis DSM 5305.</title>
        <authorList>
            <person name="Lucas S."/>
            <person name="Copeland A."/>
            <person name="Lapidus A."/>
            <person name="Bruce D."/>
            <person name="Goodwin L."/>
            <person name="Pitluck S."/>
            <person name="Kyrpides N."/>
            <person name="Mavromatis K."/>
            <person name="Pagani I."/>
            <person name="Ivanova N."/>
            <person name="Ovchinnikova G."/>
            <person name="Lu M."/>
            <person name="Detter J.C."/>
            <person name="Han C."/>
            <person name="Land M."/>
            <person name="Hauser L."/>
            <person name="Markowitz V."/>
            <person name="Cheng J.-F."/>
            <person name="Hugenholtz P."/>
            <person name="Woyke T."/>
            <person name="Wu D."/>
            <person name="Tindall B."/>
            <person name="Pomrenke H.G."/>
            <person name="Brambilla E."/>
            <person name="Klenk H.-P."/>
            <person name="Eisen J.A."/>
        </authorList>
    </citation>
    <scope>NUCLEOTIDE SEQUENCE [LARGE SCALE GENOMIC DNA]</scope>
    <source>
        <strain evidence="3">ATCC 49424 / DSM 5305 / JCM 21570 / NBRC 103401 / IFAM 1448</strain>
    </source>
</reference>
<dbReference type="AlphaFoldDB" id="F0SG35"/>
<dbReference type="eggNOG" id="ENOG502ZAYX">
    <property type="taxonomic scope" value="Bacteria"/>
</dbReference>
<feature type="transmembrane region" description="Helical" evidence="1">
    <location>
        <begin position="19"/>
        <end position="40"/>
    </location>
</feature>
<name>F0SG35_RUBBR</name>
<dbReference type="SUPFAM" id="SSF55961">
    <property type="entry name" value="Bet v1-like"/>
    <property type="match status" value="1"/>
</dbReference>
<accession>F0SG35</accession>
<dbReference type="STRING" id="756272.Plabr_0697"/>
<sequence length="313" mass="33933">METPDVGSPDDKARTRKSVLRGTVAAFVCAIGGGALVAMGEESSSLGLTMFLFLPAATGFVTALTADYWKSVLISLGITLVVCLAGLVVTGLEGTLCVVMASPILLVSAMLGAAFGSLVRNGFSRDHNHSLVILPAVACVSVFGIGKIEDRFDTGKRIETFESTILIDATPEDVWDAMIEFDQVEGPQPWLMQIGLPIPQSCSTSGHGVGAERTCRFNSGSIRERVTVWDRPHRLELDIEDVQLPGRHWLGFLQATYTVEEISVRQTRVTRTTTVTSTLSPAFYWRYFEGVGTTTEHDYILHSLKMKAMAAGE</sequence>
<dbReference type="KEGG" id="pbs:Plabr_0697"/>
<dbReference type="InterPro" id="IPR023393">
    <property type="entry name" value="START-like_dom_sf"/>
</dbReference>
<keyword evidence="1" id="KW-1133">Transmembrane helix</keyword>
<dbReference type="Proteomes" id="UP000006860">
    <property type="component" value="Chromosome"/>
</dbReference>
<keyword evidence="3" id="KW-1185">Reference proteome</keyword>
<dbReference type="InterPro" id="IPR019587">
    <property type="entry name" value="Polyketide_cyclase/dehydratase"/>
</dbReference>
<organism evidence="2 3">
    <name type="scientific">Rubinisphaera brasiliensis (strain ATCC 49424 / DSM 5305 / JCM 21570 / IAM 15109 / NBRC 103401 / IFAM 1448)</name>
    <name type="common">Planctomyces brasiliensis</name>
    <dbReference type="NCBI Taxonomy" id="756272"/>
    <lineage>
        <taxon>Bacteria</taxon>
        <taxon>Pseudomonadati</taxon>
        <taxon>Planctomycetota</taxon>
        <taxon>Planctomycetia</taxon>
        <taxon>Planctomycetales</taxon>
        <taxon>Planctomycetaceae</taxon>
        <taxon>Rubinisphaera</taxon>
    </lineage>
</organism>
<evidence type="ECO:0000313" key="2">
    <source>
        <dbReference type="EMBL" id="ADY58324.1"/>
    </source>
</evidence>
<protein>
    <submittedName>
        <fullName evidence="2">Polyketide cyclase/dehydrase</fullName>
    </submittedName>
</protein>
<evidence type="ECO:0000256" key="1">
    <source>
        <dbReference type="SAM" id="Phobius"/>
    </source>
</evidence>
<feature type="transmembrane region" description="Helical" evidence="1">
    <location>
        <begin position="72"/>
        <end position="92"/>
    </location>
</feature>
<evidence type="ECO:0000313" key="3">
    <source>
        <dbReference type="Proteomes" id="UP000006860"/>
    </source>
</evidence>
<feature type="transmembrane region" description="Helical" evidence="1">
    <location>
        <begin position="98"/>
        <end position="119"/>
    </location>
</feature>
<dbReference type="Gene3D" id="3.30.530.20">
    <property type="match status" value="1"/>
</dbReference>